<comment type="caution">
    <text evidence="1">The sequence shown here is derived from an EMBL/GenBank/DDBJ whole genome shotgun (WGS) entry which is preliminary data.</text>
</comment>
<protein>
    <submittedName>
        <fullName evidence="1">Uncharacterized protein</fullName>
    </submittedName>
</protein>
<keyword evidence="2" id="KW-1185">Reference proteome</keyword>
<dbReference type="AlphaFoldDB" id="A0A401TT89"/>
<name>A0A401TT89_CHIPU</name>
<reference evidence="1 2" key="1">
    <citation type="journal article" date="2018" name="Nat. Ecol. Evol.">
        <title>Shark genomes provide insights into elasmobranch evolution and the origin of vertebrates.</title>
        <authorList>
            <person name="Hara Y"/>
            <person name="Yamaguchi K"/>
            <person name="Onimaru K"/>
            <person name="Kadota M"/>
            <person name="Koyanagi M"/>
            <person name="Keeley SD"/>
            <person name="Tatsumi K"/>
            <person name="Tanaka K"/>
            <person name="Motone F"/>
            <person name="Kageyama Y"/>
            <person name="Nozu R"/>
            <person name="Adachi N"/>
            <person name="Nishimura O"/>
            <person name="Nakagawa R"/>
            <person name="Tanegashima C"/>
            <person name="Kiyatake I"/>
            <person name="Matsumoto R"/>
            <person name="Murakumo K"/>
            <person name="Nishida K"/>
            <person name="Terakita A"/>
            <person name="Kuratani S"/>
            <person name="Sato K"/>
            <person name="Hyodo S Kuraku.S."/>
        </authorList>
    </citation>
    <scope>NUCLEOTIDE SEQUENCE [LARGE SCALE GENOMIC DNA]</scope>
</reference>
<dbReference type="EMBL" id="BEZZ01176476">
    <property type="protein sequence ID" value="GCC45847.1"/>
    <property type="molecule type" value="Genomic_DNA"/>
</dbReference>
<organism evidence="1 2">
    <name type="scientific">Chiloscyllium punctatum</name>
    <name type="common">Brownbanded bambooshark</name>
    <name type="synonym">Hemiscyllium punctatum</name>
    <dbReference type="NCBI Taxonomy" id="137246"/>
    <lineage>
        <taxon>Eukaryota</taxon>
        <taxon>Metazoa</taxon>
        <taxon>Chordata</taxon>
        <taxon>Craniata</taxon>
        <taxon>Vertebrata</taxon>
        <taxon>Chondrichthyes</taxon>
        <taxon>Elasmobranchii</taxon>
        <taxon>Galeomorphii</taxon>
        <taxon>Galeoidea</taxon>
        <taxon>Orectolobiformes</taxon>
        <taxon>Hemiscylliidae</taxon>
        <taxon>Chiloscyllium</taxon>
    </lineage>
</organism>
<proteinExistence type="predicted"/>
<evidence type="ECO:0000313" key="2">
    <source>
        <dbReference type="Proteomes" id="UP000287033"/>
    </source>
</evidence>
<accession>A0A401TT89</accession>
<evidence type="ECO:0000313" key="1">
    <source>
        <dbReference type="EMBL" id="GCC45847.1"/>
    </source>
</evidence>
<feature type="non-terminal residue" evidence="1">
    <location>
        <position position="1"/>
    </location>
</feature>
<sequence length="137" mass="14924">LHVRSVVQPPPVQLKNQLLGGRGRGTGVPHPECPQEVPDSLSLVHVEPRRLASSVGRPVDSFEGAPAVKRQLGSIPATQSFLGKLPEFREEDEGEIGGGHLGLEKVAADRFRVVPGVRHRPRTLLREVTLCHQPLPH</sequence>
<gene>
    <name evidence="1" type="ORF">chiPu_0030178</name>
</gene>
<dbReference type="Proteomes" id="UP000287033">
    <property type="component" value="Unassembled WGS sequence"/>
</dbReference>